<proteinExistence type="predicted"/>
<dbReference type="RefSeq" id="WP_203794084.1">
    <property type="nucleotide sequence ID" value="NZ_BAAAQE010000076.1"/>
</dbReference>
<evidence type="ECO:0008006" key="4">
    <source>
        <dbReference type="Google" id="ProtNLM"/>
    </source>
</evidence>
<gene>
    <name evidence="2" type="ORF">Aco03nite_015740</name>
</gene>
<accession>A0ABQ3X3T9</accession>
<evidence type="ECO:0000313" key="2">
    <source>
        <dbReference type="EMBL" id="GID53170.1"/>
    </source>
</evidence>
<comment type="caution">
    <text evidence="2">The sequence shown here is derived from an EMBL/GenBank/DDBJ whole genome shotgun (WGS) entry which is preliminary data.</text>
</comment>
<organism evidence="2 3">
    <name type="scientific">Actinoplanes couchii</name>
    <dbReference type="NCBI Taxonomy" id="403638"/>
    <lineage>
        <taxon>Bacteria</taxon>
        <taxon>Bacillati</taxon>
        <taxon>Actinomycetota</taxon>
        <taxon>Actinomycetes</taxon>
        <taxon>Micromonosporales</taxon>
        <taxon>Micromonosporaceae</taxon>
        <taxon>Actinoplanes</taxon>
    </lineage>
</organism>
<dbReference type="EMBL" id="BOMG01000026">
    <property type="protein sequence ID" value="GID53170.1"/>
    <property type="molecule type" value="Genomic_DNA"/>
</dbReference>
<keyword evidence="3" id="KW-1185">Reference proteome</keyword>
<evidence type="ECO:0000313" key="3">
    <source>
        <dbReference type="Proteomes" id="UP000612282"/>
    </source>
</evidence>
<sequence>MNRPDRTPVRPPAQGTQQRSGAWTVDHAVRALATACAEWQRPVPQVGALVLGPDSVMLRLSCPDEAPPAGWIAEQAGRTWTMPLRELHSAPVSDHVTDALPMLVSIGAGDEGRVMLNLAEANGMISLTGDDALARGMVRSWSRRLTTGPWAANARVIRVGFEPDQDFTGWDVSRLVEAAQVLDAPEGGIVLFAAPPQGRDLYLVDRLLEEPVRRWTVVSVHGENATWRFTVSTDGKVDTGLFKEPLLLRS</sequence>
<protein>
    <recommendedName>
        <fullName evidence="4">SseB protein N-terminal domain-containing protein</fullName>
    </recommendedName>
</protein>
<dbReference type="Proteomes" id="UP000612282">
    <property type="component" value="Unassembled WGS sequence"/>
</dbReference>
<evidence type="ECO:0000256" key="1">
    <source>
        <dbReference type="SAM" id="MobiDB-lite"/>
    </source>
</evidence>
<reference evidence="2 3" key="1">
    <citation type="submission" date="2021-01" db="EMBL/GenBank/DDBJ databases">
        <title>Whole genome shotgun sequence of Actinoplanes couchii NBRC 106145.</title>
        <authorList>
            <person name="Komaki H."/>
            <person name="Tamura T."/>
        </authorList>
    </citation>
    <scope>NUCLEOTIDE SEQUENCE [LARGE SCALE GENOMIC DNA]</scope>
    <source>
        <strain evidence="2 3">NBRC 106145</strain>
    </source>
</reference>
<name>A0ABQ3X3T9_9ACTN</name>
<feature type="region of interest" description="Disordered" evidence="1">
    <location>
        <begin position="1"/>
        <end position="21"/>
    </location>
</feature>